<comment type="caution">
    <text evidence="2">The sequence shown here is derived from an EMBL/GenBank/DDBJ whole genome shotgun (WGS) entry which is preliminary data.</text>
</comment>
<name>A0ABS7TPS9_9BACT</name>
<dbReference type="RefSeq" id="WP_224191956.1">
    <property type="nucleotide sequence ID" value="NZ_JAIRAU010000012.1"/>
</dbReference>
<protein>
    <submittedName>
        <fullName evidence="2">MBL fold metallo-hydrolase</fullName>
    </submittedName>
</protein>
<dbReference type="Proteomes" id="UP001139031">
    <property type="component" value="Unassembled WGS sequence"/>
</dbReference>
<organism evidence="2 3">
    <name type="scientific">Nannocystis pusilla</name>
    <dbReference type="NCBI Taxonomy" id="889268"/>
    <lineage>
        <taxon>Bacteria</taxon>
        <taxon>Pseudomonadati</taxon>
        <taxon>Myxococcota</taxon>
        <taxon>Polyangia</taxon>
        <taxon>Nannocystales</taxon>
        <taxon>Nannocystaceae</taxon>
        <taxon>Nannocystis</taxon>
    </lineage>
</organism>
<proteinExistence type="predicted"/>
<evidence type="ECO:0000313" key="2">
    <source>
        <dbReference type="EMBL" id="MBZ5710185.1"/>
    </source>
</evidence>
<dbReference type="Pfam" id="PF19583">
    <property type="entry name" value="ODP"/>
    <property type="match status" value="1"/>
</dbReference>
<dbReference type="Gene3D" id="3.60.15.10">
    <property type="entry name" value="Ribonuclease Z/Hydroxyacylglutathione hydrolase-like"/>
    <property type="match status" value="1"/>
</dbReference>
<reference evidence="2" key="1">
    <citation type="submission" date="2021-08" db="EMBL/GenBank/DDBJ databases">
        <authorList>
            <person name="Stevens D.C."/>
        </authorList>
    </citation>
    <scope>NUCLEOTIDE SEQUENCE</scope>
    <source>
        <strain evidence="2">DSM 53165</strain>
    </source>
</reference>
<keyword evidence="3" id="KW-1185">Reference proteome</keyword>
<dbReference type="InterPro" id="IPR045761">
    <property type="entry name" value="ODP_dom"/>
</dbReference>
<dbReference type="EMBL" id="JAIRAU010000012">
    <property type="protein sequence ID" value="MBZ5710185.1"/>
    <property type="molecule type" value="Genomic_DNA"/>
</dbReference>
<dbReference type="InterPro" id="IPR036866">
    <property type="entry name" value="RibonucZ/Hydroxyglut_hydro"/>
</dbReference>
<sequence length="233" mass="25587">METRVDEVADGIYRLNTKVPGFNFNQYLVVDEEPLLFHTGPRGLFESVRAAIARVIPLERLRWLGFSHVEADECGALNRFLAVAPQASPLCSKVAAMVSITDLADRPPRGLADGEQVSLGRRNVTWLDAPHVPHGWECGYLFERETRTLLCGDLFTQADGCEVPVTEGDILGPSEAFRLQMDYFAHARQQGAILERLAGTQPTTLACMHGSAWRGDGGALIRALAASLERQAQ</sequence>
<dbReference type="SUPFAM" id="SSF56281">
    <property type="entry name" value="Metallo-hydrolase/oxidoreductase"/>
    <property type="match status" value="1"/>
</dbReference>
<feature type="domain" description="ODP" evidence="1">
    <location>
        <begin position="23"/>
        <end position="158"/>
    </location>
</feature>
<gene>
    <name evidence="2" type="ORF">K7C98_13045</name>
</gene>
<evidence type="ECO:0000259" key="1">
    <source>
        <dbReference type="Pfam" id="PF19583"/>
    </source>
</evidence>
<accession>A0ABS7TPS9</accession>
<evidence type="ECO:0000313" key="3">
    <source>
        <dbReference type="Proteomes" id="UP001139031"/>
    </source>
</evidence>